<reference evidence="11 12" key="1">
    <citation type="submission" date="2019-09" db="EMBL/GenBank/DDBJ databases">
        <title>Distinct polysaccharide growth profiles of human intestinal Prevotella copri isolates.</title>
        <authorList>
            <person name="Fehlner-Peach H."/>
            <person name="Magnabosco C."/>
            <person name="Raghavan V."/>
            <person name="Scher J.U."/>
            <person name="Tett A."/>
            <person name="Cox L.M."/>
            <person name="Gottsegen C."/>
            <person name="Watters A."/>
            <person name="Wiltshire- Gordon J.D."/>
            <person name="Segata N."/>
            <person name="Bonneau R."/>
            <person name="Littman D.R."/>
        </authorList>
    </citation>
    <scope>NUCLEOTIDE SEQUENCE [LARGE SCALE GENOMIC DNA]</scope>
    <source>
        <strain evidence="11 12">BVe41219</strain>
    </source>
</reference>
<feature type="domain" description="N6 adenine-specific DNA methyltransferase N-terminal" evidence="10">
    <location>
        <begin position="6"/>
        <end position="141"/>
    </location>
</feature>
<comment type="caution">
    <text evidence="11">The sequence shown here is derived from an EMBL/GenBank/DDBJ whole genome shotgun (WGS) entry which is preliminary data.</text>
</comment>
<evidence type="ECO:0000256" key="6">
    <source>
        <dbReference type="ARBA" id="ARBA00022747"/>
    </source>
</evidence>
<dbReference type="PANTHER" id="PTHR42933">
    <property type="entry name" value="SLR6095 PROTEIN"/>
    <property type="match status" value="1"/>
</dbReference>
<keyword evidence="3 11" id="KW-0489">Methyltransferase</keyword>
<dbReference type="PRINTS" id="PR00507">
    <property type="entry name" value="N12N6MTFRASE"/>
</dbReference>
<name>A0A5P0W2X6_9BACT</name>
<organism evidence="11 12">
    <name type="scientific">Segatella copri</name>
    <dbReference type="NCBI Taxonomy" id="165179"/>
    <lineage>
        <taxon>Bacteria</taxon>
        <taxon>Pseudomonadati</taxon>
        <taxon>Bacteroidota</taxon>
        <taxon>Bacteroidia</taxon>
        <taxon>Bacteroidales</taxon>
        <taxon>Prevotellaceae</taxon>
        <taxon>Segatella</taxon>
    </lineage>
</organism>
<proteinExistence type="inferred from homology"/>
<evidence type="ECO:0000256" key="7">
    <source>
        <dbReference type="ARBA" id="ARBA00047942"/>
    </source>
</evidence>
<evidence type="ECO:0000313" key="11">
    <source>
        <dbReference type="EMBL" id="MQO56796.1"/>
    </source>
</evidence>
<evidence type="ECO:0000256" key="3">
    <source>
        <dbReference type="ARBA" id="ARBA00022603"/>
    </source>
</evidence>
<dbReference type="InterPro" id="IPR051537">
    <property type="entry name" value="DNA_Adenine_Mtase"/>
</dbReference>
<dbReference type="InterPro" id="IPR022749">
    <property type="entry name" value="D12N6_MeTrfase_N"/>
</dbReference>
<evidence type="ECO:0000256" key="1">
    <source>
        <dbReference type="ARBA" id="ARBA00006594"/>
    </source>
</evidence>
<dbReference type="InterPro" id="IPR029063">
    <property type="entry name" value="SAM-dependent_MTases_sf"/>
</dbReference>
<sequence>MNKQQLANKIWASANKMRSKIEANEYKDYILGFIFYKFLSEQEVRVAKEYDFTDADLPQLNEKNEEIVKWAQSKLGYFIAYENLYSTWMDKDFDFQITNVRDALSAFTRLISPTHKKVFSGIFDTLQTGLKKLGTSDAEQTRAVSDLLSLIKDIPMSGRQDYDVLGFIYEYLISQFAANAGKKAGEFYTPHEVSLLMSEIVAYHLKDRSQIEIYDPTSGSGSLLINIGKSVARHIQQDNCIKYYAQELKQNTFNLTRMNLVMRGIIPDNIIARNGDTLKDDWPYFDENDKENTYHPLHVDAVVSNPPYSQSWTPPRKSKNGDLGEVDPRFDDYGIAPKGKADYAFLLHDLYHLKTDGIMTIVLPHGVLFRGDAGDGTESSVGDGSEGSIRRQLIENDNIEAIIGLPADIFFGTGIPTIVMVLRKSRPTSDVLIVDASKGFKKEGKKNKLRASDIKRIVDTYISKKEEPKFSRLVTKEEIRANGYNLNIPRYVNSSDDAETWDLYATMFGGVPKGELSAMDRYWDAFAGLNNSLFKQTDTPQTEFKVTDIQKTVENHPSVVGFKNMFSEKFGGFSEMLHHRLLDNLQSLNIAAEEDAITSYIFNQLDQMPLVDRFEAYQLFADKWQIISQDLEIIQSEGFEATRMVDANWVIKKKDDKEYEVQDGWVGHVLPFELVQTTYLKSEWQALHDKEERLEMAASETEEALGELADDERDGITNDDGVLDRKALEGKLSEALEEVETPEISSLNEYLLLSKKKDKLAFIAAHDEISWENVTAGKDGTYGKAATNALIGHYRANFDFPENSYEAHLIRISRLMNETKTLKTEIKLAAVALHEHTKLTIEQELSDEDVMKLLSIKWIEGLCAHLATLPQTIIDEFIGKLMALQKKYATTLVDLEHDIHDASIQLTDMIDELTGNEFDMAALQELKKVLVNV</sequence>
<dbReference type="InterPro" id="IPR004546">
    <property type="entry name" value="Restrct_endonuc_T1M"/>
</dbReference>
<dbReference type="PROSITE" id="PS00092">
    <property type="entry name" value="N6_MTASE"/>
    <property type="match status" value="1"/>
</dbReference>
<dbReference type="Gene3D" id="1.20.1260.30">
    <property type="match status" value="1"/>
</dbReference>
<dbReference type="GO" id="GO:0032259">
    <property type="term" value="P:methylation"/>
    <property type="evidence" value="ECO:0007669"/>
    <property type="project" value="UniProtKB-KW"/>
</dbReference>
<dbReference type="NCBIfam" id="TIGR00497">
    <property type="entry name" value="hsdM"/>
    <property type="match status" value="1"/>
</dbReference>
<dbReference type="SUPFAM" id="SSF53335">
    <property type="entry name" value="S-adenosyl-L-methionine-dependent methyltransferases"/>
    <property type="match status" value="1"/>
</dbReference>
<comment type="catalytic activity">
    <reaction evidence="7">
        <text>a 2'-deoxyadenosine in DNA + S-adenosyl-L-methionine = an N(6)-methyl-2'-deoxyadenosine in DNA + S-adenosyl-L-homocysteine + H(+)</text>
        <dbReference type="Rhea" id="RHEA:15197"/>
        <dbReference type="Rhea" id="RHEA-COMP:12418"/>
        <dbReference type="Rhea" id="RHEA-COMP:12419"/>
        <dbReference type="ChEBI" id="CHEBI:15378"/>
        <dbReference type="ChEBI" id="CHEBI:57856"/>
        <dbReference type="ChEBI" id="CHEBI:59789"/>
        <dbReference type="ChEBI" id="CHEBI:90615"/>
        <dbReference type="ChEBI" id="CHEBI:90616"/>
        <dbReference type="EC" id="2.1.1.72"/>
    </reaction>
</comment>
<dbReference type="Gene3D" id="3.40.50.150">
    <property type="entry name" value="Vaccinia Virus protein VP39"/>
    <property type="match status" value="1"/>
</dbReference>
<evidence type="ECO:0000256" key="4">
    <source>
        <dbReference type="ARBA" id="ARBA00022679"/>
    </source>
</evidence>
<comment type="similarity">
    <text evidence="1">Belongs to the N(4)/N(6)-methyltransferase family.</text>
</comment>
<dbReference type="AlphaFoldDB" id="A0A5P0W2X6"/>
<evidence type="ECO:0000256" key="2">
    <source>
        <dbReference type="ARBA" id="ARBA00011900"/>
    </source>
</evidence>
<dbReference type="GO" id="GO:0008170">
    <property type="term" value="F:N-methyltransferase activity"/>
    <property type="evidence" value="ECO:0007669"/>
    <property type="project" value="InterPro"/>
</dbReference>
<evidence type="ECO:0000313" key="12">
    <source>
        <dbReference type="Proteomes" id="UP000358159"/>
    </source>
</evidence>
<dbReference type="RefSeq" id="WP_153073833.1">
    <property type="nucleotide sequence ID" value="NZ_VZAE01000060.1"/>
</dbReference>
<evidence type="ECO:0000256" key="8">
    <source>
        <dbReference type="SAM" id="MobiDB-lite"/>
    </source>
</evidence>
<feature type="domain" description="DNA methylase adenine-specific" evidence="9">
    <location>
        <begin position="161"/>
        <end position="498"/>
    </location>
</feature>
<feature type="region of interest" description="Disordered" evidence="8">
    <location>
        <begin position="305"/>
        <end position="325"/>
    </location>
</feature>
<dbReference type="GO" id="GO:0003677">
    <property type="term" value="F:DNA binding"/>
    <property type="evidence" value="ECO:0007669"/>
    <property type="project" value="InterPro"/>
</dbReference>
<keyword evidence="4 11" id="KW-0808">Transferase</keyword>
<keyword evidence="5" id="KW-0949">S-adenosyl-L-methionine</keyword>
<dbReference type="Pfam" id="PF02384">
    <property type="entry name" value="N6_Mtase"/>
    <property type="match status" value="1"/>
</dbReference>
<evidence type="ECO:0000259" key="10">
    <source>
        <dbReference type="Pfam" id="PF12161"/>
    </source>
</evidence>
<dbReference type="GO" id="GO:0009307">
    <property type="term" value="P:DNA restriction-modification system"/>
    <property type="evidence" value="ECO:0007669"/>
    <property type="project" value="UniProtKB-KW"/>
</dbReference>
<dbReference type="GO" id="GO:0009007">
    <property type="term" value="F:site-specific DNA-methyltransferase (adenine-specific) activity"/>
    <property type="evidence" value="ECO:0007669"/>
    <property type="project" value="UniProtKB-EC"/>
</dbReference>
<gene>
    <name evidence="11" type="ORF">F7D42_14055</name>
</gene>
<evidence type="ECO:0000259" key="9">
    <source>
        <dbReference type="Pfam" id="PF02384"/>
    </source>
</evidence>
<dbReference type="InterPro" id="IPR002052">
    <property type="entry name" value="DNA_methylase_N6_adenine_CS"/>
</dbReference>
<dbReference type="EC" id="2.1.1.72" evidence="2"/>
<keyword evidence="6" id="KW-0680">Restriction system</keyword>
<dbReference type="Proteomes" id="UP000358159">
    <property type="component" value="Unassembled WGS sequence"/>
</dbReference>
<dbReference type="InterPro" id="IPR003356">
    <property type="entry name" value="DNA_methylase_A-5"/>
</dbReference>
<dbReference type="PANTHER" id="PTHR42933:SF1">
    <property type="entry name" value="SITE-SPECIFIC DNA-METHYLTRANSFERASE (ADENINE-SPECIFIC)"/>
    <property type="match status" value="1"/>
</dbReference>
<dbReference type="EMBL" id="VZAZ01000068">
    <property type="protein sequence ID" value="MQO56796.1"/>
    <property type="molecule type" value="Genomic_DNA"/>
</dbReference>
<evidence type="ECO:0000256" key="5">
    <source>
        <dbReference type="ARBA" id="ARBA00022691"/>
    </source>
</evidence>
<dbReference type="Pfam" id="PF12161">
    <property type="entry name" value="HsdM_N"/>
    <property type="match status" value="1"/>
</dbReference>
<dbReference type="InterPro" id="IPR038333">
    <property type="entry name" value="T1MK-like_N_sf"/>
</dbReference>
<accession>A0A5P0W2X6</accession>
<protein>
    <recommendedName>
        <fullName evidence="2">site-specific DNA-methyltransferase (adenine-specific)</fullName>
        <ecNumber evidence="2">2.1.1.72</ecNumber>
    </recommendedName>
</protein>